<dbReference type="InterPro" id="IPR011766">
    <property type="entry name" value="TPP_enzyme_TPP-bd"/>
</dbReference>
<dbReference type="InterPro" id="IPR000399">
    <property type="entry name" value="TPP-bd_CS"/>
</dbReference>
<dbReference type="PROSITE" id="PS00187">
    <property type="entry name" value="TPP_ENZYMES"/>
    <property type="match status" value="1"/>
</dbReference>
<dbReference type="InterPro" id="IPR029061">
    <property type="entry name" value="THDP-binding"/>
</dbReference>
<evidence type="ECO:0000313" key="7">
    <source>
        <dbReference type="EMBL" id="GIH36631.1"/>
    </source>
</evidence>
<dbReference type="InterPro" id="IPR012001">
    <property type="entry name" value="Thiamin_PyroP_enz_TPP-bd_dom"/>
</dbReference>
<evidence type="ECO:0000259" key="4">
    <source>
        <dbReference type="Pfam" id="PF00205"/>
    </source>
</evidence>
<sequence length="552" mass="57033">MNSIASDRTVRDATRRLLRQLGLTTVFGNPGTTEIAFLTDWPDDFRYVLGLHESVVVAMADGYAQATRRPVLVNLHSAGGLGHGLGQVFNAARGHAPLIVMAGQQSRTLLRDDPFLGATDATAFPRPYVKWSCEPARAQDVPAAIARAYHVASQAPRGPVFISVPADDWDAEAGAPVAARPAIPGFAPDPAALEALAEALHGSARPGIVAGPGVDADGAVADLVALAERVGAGVWAGPVSPRCSFPEDHPLFLGFLDAEKRATAAALARHDLVVVIGAPAFTYHVYRGEPDVPLPPLFVVSDDEQVLARADTGAGIRATPRLALRALDDALGSTENATRNGAPGRPVRAAGRAVGRAAPPVLARPAGPADGMISAAEVYATLAELLPADAIVVEETPSHRSVLHDHLPITATDTGFLTTASGALGYGLPAAVGAALARPGRRVVAVLGDGSAMFGIQALWTAAREGTPVTFVILDNARYAAVRLLGEAAGGTGIPGVDLGGLDFVALAQGMGCAARYVTEPAEVKSALAAALADDRPHLLHVRTDPAPPRMY</sequence>
<dbReference type="NCBIfam" id="NF005485">
    <property type="entry name" value="PRK07092.1"/>
    <property type="match status" value="1"/>
</dbReference>
<dbReference type="SUPFAM" id="SSF52518">
    <property type="entry name" value="Thiamin diphosphate-binding fold (THDP-binding)"/>
    <property type="match status" value="2"/>
</dbReference>
<dbReference type="EMBL" id="BOOB01000064">
    <property type="protein sequence ID" value="GIH36631.1"/>
    <property type="molecule type" value="Genomic_DNA"/>
</dbReference>
<feature type="domain" description="Thiamine pyrophosphate enzyme central" evidence="4">
    <location>
        <begin position="193"/>
        <end position="327"/>
    </location>
</feature>
<keyword evidence="8" id="KW-1185">Reference proteome</keyword>
<gene>
    <name evidence="7" type="primary">mdlC</name>
    <name evidence="7" type="ORF">Mam01_67950</name>
</gene>
<organism evidence="7 8">
    <name type="scientific">Microbispora amethystogenes</name>
    <dbReference type="NCBI Taxonomy" id="1427754"/>
    <lineage>
        <taxon>Bacteria</taxon>
        <taxon>Bacillati</taxon>
        <taxon>Actinomycetota</taxon>
        <taxon>Actinomycetes</taxon>
        <taxon>Streptosporangiales</taxon>
        <taxon>Streptosporangiaceae</taxon>
        <taxon>Microbispora</taxon>
    </lineage>
</organism>
<evidence type="ECO:0000256" key="3">
    <source>
        <dbReference type="RuleBase" id="RU362132"/>
    </source>
</evidence>
<dbReference type="Gene3D" id="3.40.50.970">
    <property type="match status" value="2"/>
</dbReference>
<dbReference type="InterPro" id="IPR029035">
    <property type="entry name" value="DHS-like_NAD/FAD-binding_dom"/>
</dbReference>
<keyword evidence="2 3" id="KW-0786">Thiamine pyrophosphate</keyword>
<feature type="domain" description="Thiamine pyrophosphate enzyme N-terminal TPP-binding" evidence="6">
    <location>
        <begin position="9"/>
        <end position="111"/>
    </location>
</feature>
<dbReference type="Pfam" id="PF02776">
    <property type="entry name" value="TPP_enzyme_N"/>
    <property type="match status" value="1"/>
</dbReference>
<dbReference type="Pfam" id="PF00205">
    <property type="entry name" value="TPP_enzyme_M"/>
    <property type="match status" value="1"/>
</dbReference>
<dbReference type="InterPro" id="IPR012000">
    <property type="entry name" value="Thiamin_PyroP_enz_cen_dom"/>
</dbReference>
<dbReference type="Proteomes" id="UP000651728">
    <property type="component" value="Unassembled WGS sequence"/>
</dbReference>
<dbReference type="RefSeq" id="WP_204289230.1">
    <property type="nucleotide sequence ID" value="NZ_BAABEJ010000012.1"/>
</dbReference>
<dbReference type="SUPFAM" id="SSF52467">
    <property type="entry name" value="DHS-like NAD/FAD-binding domain"/>
    <property type="match status" value="1"/>
</dbReference>
<dbReference type="PANTHER" id="PTHR18968:SF133">
    <property type="entry name" value="BENZOYLFORMATE DECARBOXYLASE"/>
    <property type="match status" value="1"/>
</dbReference>
<evidence type="ECO:0000313" key="8">
    <source>
        <dbReference type="Proteomes" id="UP000651728"/>
    </source>
</evidence>
<protein>
    <submittedName>
        <fullName evidence="7">Benzoylformate decarboxylase</fullName>
    </submittedName>
</protein>
<dbReference type="InterPro" id="IPR045229">
    <property type="entry name" value="TPP_enz"/>
</dbReference>
<comment type="caution">
    <text evidence="7">The sequence shown here is derived from an EMBL/GenBank/DDBJ whole genome shotgun (WGS) entry which is preliminary data.</text>
</comment>
<evidence type="ECO:0000256" key="1">
    <source>
        <dbReference type="ARBA" id="ARBA00007812"/>
    </source>
</evidence>
<dbReference type="CDD" id="cd02002">
    <property type="entry name" value="TPP_BFDC"/>
    <property type="match status" value="1"/>
</dbReference>
<proteinExistence type="inferred from homology"/>
<evidence type="ECO:0000259" key="6">
    <source>
        <dbReference type="Pfam" id="PF02776"/>
    </source>
</evidence>
<accession>A0ABQ4FP87</accession>
<evidence type="ECO:0000259" key="5">
    <source>
        <dbReference type="Pfam" id="PF02775"/>
    </source>
</evidence>
<name>A0ABQ4FP87_9ACTN</name>
<feature type="domain" description="Thiamine pyrophosphate enzyme TPP-binding" evidence="5">
    <location>
        <begin position="399"/>
        <end position="542"/>
    </location>
</feature>
<dbReference type="PANTHER" id="PTHR18968">
    <property type="entry name" value="THIAMINE PYROPHOSPHATE ENZYMES"/>
    <property type="match status" value="1"/>
</dbReference>
<reference evidence="7 8" key="1">
    <citation type="submission" date="2021-01" db="EMBL/GenBank/DDBJ databases">
        <title>Whole genome shotgun sequence of Microbispora amethystogenes NBRC 101907.</title>
        <authorList>
            <person name="Komaki H."/>
            <person name="Tamura T."/>
        </authorList>
    </citation>
    <scope>NUCLEOTIDE SEQUENCE [LARGE SCALE GENOMIC DNA]</scope>
    <source>
        <strain evidence="7 8">NBRC 101907</strain>
    </source>
</reference>
<evidence type="ECO:0000256" key="2">
    <source>
        <dbReference type="ARBA" id="ARBA00023052"/>
    </source>
</evidence>
<dbReference type="Gene3D" id="3.40.50.1220">
    <property type="entry name" value="TPP-binding domain"/>
    <property type="match status" value="1"/>
</dbReference>
<comment type="similarity">
    <text evidence="1 3">Belongs to the TPP enzyme family.</text>
</comment>
<dbReference type="CDD" id="cd07035">
    <property type="entry name" value="TPP_PYR_POX_like"/>
    <property type="match status" value="1"/>
</dbReference>
<dbReference type="Pfam" id="PF02775">
    <property type="entry name" value="TPP_enzyme_C"/>
    <property type="match status" value="1"/>
</dbReference>